<dbReference type="Pfam" id="PF13419">
    <property type="entry name" value="HAD_2"/>
    <property type="match status" value="1"/>
</dbReference>
<accession>A0A430B767</accession>
<dbReference type="InterPro" id="IPR023214">
    <property type="entry name" value="HAD_sf"/>
</dbReference>
<dbReference type="InterPro" id="IPR036412">
    <property type="entry name" value="HAD-like_sf"/>
</dbReference>
<dbReference type="RefSeq" id="WP_126792285.1">
    <property type="nucleotide sequence ID" value="NZ_CP060720.1"/>
</dbReference>
<dbReference type="GO" id="GO:0008967">
    <property type="term" value="F:phosphoglycolate phosphatase activity"/>
    <property type="evidence" value="ECO:0007669"/>
    <property type="project" value="TreeGrafter"/>
</dbReference>
<dbReference type="AlphaFoldDB" id="A0A430B767"/>
<dbReference type="PANTHER" id="PTHR43434">
    <property type="entry name" value="PHOSPHOGLYCOLATE PHOSPHATASE"/>
    <property type="match status" value="1"/>
</dbReference>
<dbReference type="Proteomes" id="UP000288028">
    <property type="component" value="Unassembled WGS sequence"/>
</dbReference>
<gene>
    <name evidence="1" type="ORF">CBF28_04295</name>
</gene>
<evidence type="ECO:0000313" key="2">
    <source>
        <dbReference type="Proteomes" id="UP000288028"/>
    </source>
</evidence>
<evidence type="ECO:0000313" key="1">
    <source>
        <dbReference type="EMBL" id="RSU16162.1"/>
    </source>
</evidence>
<comment type="caution">
    <text evidence="1">The sequence shown here is derived from an EMBL/GenBank/DDBJ whole genome shotgun (WGS) entry which is preliminary data.</text>
</comment>
<dbReference type="InterPro" id="IPR050155">
    <property type="entry name" value="HAD-like_hydrolase_sf"/>
</dbReference>
<dbReference type="SFLD" id="SFLDS00003">
    <property type="entry name" value="Haloacid_Dehalogenase"/>
    <property type="match status" value="1"/>
</dbReference>
<dbReference type="SUPFAM" id="SSF56784">
    <property type="entry name" value="HAD-like"/>
    <property type="match status" value="1"/>
</dbReference>
<keyword evidence="2" id="KW-1185">Reference proteome</keyword>
<dbReference type="InterPro" id="IPR041492">
    <property type="entry name" value="HAD_2"/>
</dbReference>
<dbReference type="PANTHER" id="PTHR43434:SF1">
    <property type="entry name" value="PHOSPHOGLYCOLATE PHOSPHATASE"/>
    <property type="match status" value="1"/>
</dbReference>
<dbReference type="InterPro" id="IPR023198">
    <property type="entry name" value="PGP-like_dom2"/>
</dbReference>
<dbReference type="EMBL" id="NGKB01000003">
    <property type="protein sequence ID" value="RSU16162.1"/>
    <property type="molecule type" value="Genomic_DNA"/>
</dbReference>
<dbReference type="SFLD" id="SFLDG01129">
    <property type="entry name" value="C1.5:_HAD__Beta-PGM__Phosphata"/>
    <property type="match status" value="1"/>
</dbReference>
<proteinExistence type="predicted"/>
<protein>
    <recommendedName>
        <fullName evidence="3">HAD family hydrolase</fullName>
    </recommendedName>
</protein>
<dbReference type="GO" id="GO:0006281">
    <property type="term" value="P:DNA repair"/>
    <property type="evidence" value="ECO:0007669"/>
    <property type="project" value="TreeGrafter"/>
</dbReference>
<reference evidence="1 2" key="1">
    <citation type="submission" date="2017-05" db="EMBL/GenBank/DDBJ databases">
        <title>Vagococcus spp. assemblies.</title>
        <authorList>
            <person name="Gulvik C.A."/>
        </authorList>
    </citation>
    <scope>NUCLEOTIDE SEQUENCE [LARGE SCALE GENOMIC DNA]</scope>
    <source>
        <strain evidence="1 2">SS1714</strain>
    </source>
</reference>
<dbReference type="GeneID" id="95581337"/>
<name>A0A430B767_9ENTE</name>
<sequence length="211" mass="23751">MVFYLDRYDTFIFDFDGTIADTLPLCFDSFRQVFLMFNNEEMSDDNIESWFGPSEIGIIENNLKNKADSKRAVDLYYDLYKKNHSSFVKPKKEINSLLLALISSGKKIAVVTGKGRISYDISIKELELEKFIDYSIASEDVVNPKPNGEGIIKTVNHFDTSLEKAIYFGDSNADILAANDAGIDSVGVSWFYPKTFDVSPTFLSASPIDII</sequence>
<dbReference type="OrthoDB" id="9807630at2"/>
<dbReference type="Gene3D" id="1.10.150.240">
    <property type="entry name" value="Putative phosphatase, domain 2"/>
    <property type="match status" value="1"/>
</dbReference>
<dbReference type="Gene3D" id="3.40.50.1000">
    <property type="entry name" value="HAD superfamily/HAD-like"/>
    <property type="match status" value="1"/>
</dbReference>
<organism evidence="1 2">
    <name type="scientific">Vagococcus carniphilus</name>
    <dbReference type="NCBI Taxonomy" id="218144"/>
    <lineage>
        <taxon>Bacteria</taxon>
        <taxon>Bacillati</taxon>
        <taxon>Bacillota</taxon>
        <taxon>Bacilli</taxon>
        <taxon>Lactobacillales</taxon>
        <taxon>Enterococcaceae</taxon>
        <taxon>Vagococcus</taxon>
    </lineage>
</organism>
<evidence type="ECO:0008006" key="3">
    <source>
        <dbReference type="Google" id="ProtNLM"/>
    </source>
</evidence>